<dbReference type="Gene3D" id="2.60.120.1440">
    <property type="match status" value="1"/>
</dbReference>
<keyword evidence="1" id="KW-0812">Transmembrane</keyword>
<keyword evidence="1" id="KW-0472">Membrane</keyword>
<keyword evidence="1" id="KW-1133">Transmembrane helix</keyword>
<dbReference type="InterPro" id="IPR012373">
    <property type="entry name" value="Ferrdict_sens_TM"/>
</dbReference>
<dbReference type="Pfam" id="PF04773">
    <property type="entry name" value="FecR"/>
    <property type="match status" value="1"/>
</dbReference>
<dbReference type="Gene3D" id="3.55.50.30">
    <property type="match status" value="1"/>
</dbReference>
<dbReference type="InterPro" id="IPR006860">
    <property type="entry name" value="FecR"/>
</dbReference>
<dbReference type="EMBL" id="QEAS01000015">
    <property type="protein sequence ID" value="PWG79375.1"/>
    <property type="molecule type" value="Genomic_DNA"/>
</dbReference>
<organism evidence="4 5">
    <name type="scientific">Pararcticibacter amylolyticus</name>
    <dbReference type="NCBI Taxonomy" id="2173175"/>
    <lineage>
        <taxon>Bacteria</taxon>
        <taxon>Pseudomonadati</taxon>
        <taxon>Bacteroidota</taxon>
        <taxon>Sphingobacteriia</taxon>
        <taxon>Sphingobacteriales</taxon>
        <taxon>Sphingobacteriaceae</taxon>
        <taxon>Pararcticibacter</taxon>
    </lineage>
</organism>
<accession>A0A2U2PDA8</accession>
<evidence type="ECO:0000259" key="2">
    <source>
        <dbReference type="Pfam" id="PF04773"/>
    </source>
</evidence>
<dbReference type="OrthoDB" id="1099963at2"/>
<dbReference type="InterPro" id="IPR032508">
    <property type="entry name" value="FecR_C"/>
</dbReference>
<keyword evidence="5" id="KW-1185">Reference proteome</keyword>
<reference evidence="4 5" key="1">
    <citation type="submission" date="2018-04" db="EMBL/GenBank/DDBJ databases">
        <title>Pedobacter chongqingensis sp. nov., isolated from a rottenly hemp rope.</title>
        <authorList>
            <person name="Cai Y."/>
        </authorList>
    </citation>
    <scope>NUCLEOTIDE SEQUENCE [LARGE SCALE GENOMIC DNA]</scope>
    <source>
        <strain evidence="4 5">FJ4-8</strain>
    </source>
</reference>
<dbReference type="PANTHER" id="PTHR30273">
    <property type="entry name" value="PERIPLASMIC SIGNAL SENSOR AND SIGMA FACTOR ACTIVATOR FECR-RELATED"/>
    <property type="match status" value="1"/>
</dbReference>
<dbReference type="PANTHER" id="PTHR30273:SF2">
    <property type="entry name" value="PROTEIN FECR"/>
    <property type="match status" value="1"/>
</dbReference>
<feature type="domain" description="FecR protein" evidence="2">
    <location>
        <begin position="195"/>
        <end position="296"/>
    </location>
</feature>
<name>A0A2U2PDA8_9SPHI</name>
<dbReference type="Proteomes" id="UP000245647">
    <property type="component" value="Unassembled WGS sequence"/>
</dbReference>
<evidence type="ECO:0000313" key="4">
    <source>
        <dbReference type="EMBL" id="PWG79375.1"/>
    </source>
</evidence>
<protein>
    <submittedName>
        <fullName evidence="4">Anti-sigma factor</fullName>
    </submittedName>
</protein>
<dbReference type="AlphaFoldDB" id="A0A2U2PDA8"/>
<dbReference type="Pfam" id="PF16344">
    <property type="entry name" value="FecR_C"/>
    <property type="match status" value="1"/>
</dbReference>
<gene>
    <name evidence="4" type="ORF">DDR33_17835</name>
</gene>
<feature type="transmembrane region" description="Helical" evidence="1">
    <location>
        <begin position="91"/>
        <end position="113"/>
    </location>
</feature>
<dbReference type="RefSeq" id="WP_109417159.1">
    <property type="nucleotide sequence ID" value="NZ_QEAS01000015.1"/>
</dbReference>
<evidence type="ECO:0000313" key="5">
    <source>
        <dbReference type="Proteomes" id="UP000245647"/>
    </source>
</evidence>
<evidence type="ECO:0000259" key="3">
    <source>
        <dbReference type="Pfam" id="PF16344"/>
    </source>
</evidence>
<feature type="domain" description="Protein FecR C-terminal" evidence="3">
    <location>
        <begin position="340"/>
        <end position="407"/>
    </location>
</feature>
<sequence>MKDSQELTRLFKRYLADECSEDEKKLLFESLSAEEFRSLYLQLIEENLELNADETLQNQPHVGEILQEARKNIAERIGEPPSIPAQMSKRFWHWSIPAAAVILCTCAITFYFFRAEKVSERIPAAYTAAPDIEPGGNKAILTLADGSKISLTDAGNGTLAREQGVSVTKSADGQITYNIEQAGNAGDSAEDTFNTIATPRGGQYNVVLPDGSRIWLNAASSITYPVKFGKEQRRIVLQGEAYFEVARQQGGGRSGKIPFIVATADQEVEVLGTHFNINGYTDEPMVKTTLLEGKVRVSQKSGGNAVLAPGQQSRTSRDRNNVQVVNADLKAEMAWKSNQFFFEDEPIESIMRQIARWYDVEVVYKDDLKNKTVWGSMTRFSNISKVLNIIEQTGNVHFKIEGRQVMVMK</sequence>
<evidence type="ECO:0000256" key="1">
    <source>
        <dbReference type="SAM" id="Phobius"/>
    </source>
</evidence>
<dbReference type="GO" id="GO:0016989">
    <property type="term" value="F:sigma factor antagonist activity"/>
    <property type="evidence" value="ECO:0007669"/>
    <property type="project" value="TreeGrafter"/>
</dbReference>
<proteinExistence type="predicted"/>
<comment type="caution">
    <text evidence="4">The sequence shown here is derived from an EMBL/GenBank/DDBJ whole genome shotgun (WGS) entry which is preliminary data.</text>
</comment>